<evidence type="ECO:0000313" key="2">
    <source>
        <dbReference type="EMBL" id="MFC4588657.1"/>
    </source>
</evidence>
<dbReference type="Proteomes" id="UP001595891">
    <property type="component" value="Unassembled WGS sequence"/>
</dbReference>
<dbReference type="RefSeq" id="WP_262842289.1">
    <property type="nucleotide sequence ID" value="NZ_JANZYP010000010.1"/>
</dbReference>
<keyword evidence="1" id="KW-0732">Signal</keyword>
<accession>A0ABV9EGV7</accession>
<evidence type="ECO:0000313" key="3">
    <source>
        <dbReference type="Proteomes" id="UP001595891"/>
    </source>
</evidence>
<protein>
    <submittedName>
        <fullName evidence="2">Uncharacterized protein</fullName>
    </submittedName>
</protein>
<evidence type="ECO:0000256" key="1">
    <source>
        <dbReference type="SAM" id="SignalP"/>
    </source>
</evidence>
<name>A0ABV9EGV7_9ACTN</name>
<organism evidence="2 3">
    <name type="scientific">Sphaerisporangium corydalis</name>
    <dbReference type="NCBI Taxonomy" id="1441875"/>
    <lineage>
        <taxon>Bacteria</taxon>
        <taxon>Bacillati</taxon>
        <taxon>Actinomycetota</taxon>
        <taxon>Actinomycetes</taxon>
        <taxon>Streptosporangiales</taxon>
        <taxon>Streptosporangiaceae</taxon>
        <taxon>Sphaerisporangium</taxon>
    </lineage>
</organism>
<keyword evidence="3" id="KW-1185">Reference proteome</keyword>
<sequence length="134" mass="14935">MRLRLARSLTALTLGAATLLPVVGTLPAEAAACRQSTYIPGLSPITLVSRDGRHTLQVKKRTQNRQPVADIWYDGAYRGRHVIPVRIWNGKGTTVTAVIHQYWGTEISFGQVRQVLKRTAKLRVCGTYWRGNLP</sequence>
<comment type="caution">
    <text evidence="2">The sequence shown here is derived from an EMBL/GenBank/DDBJ whole genome shotgun (WGS) entry which is preliminary data.</text>
</comment>
<dbReference type="EMBL" id="JBHSFN010000013">
    <property type="protein sequence ID" value="MFC4588657.1"/>
    <property type="molecule type" value="Genomic_DNA"/>
</dbReference>
<feature type="signal peptide" evidence="1">
    <location>
        <begin position="1"/>
        <end position="30"/>
    </location>
</feature>
<reference evidence="3" key="1">
    <citation type="journal article" date="2019" name="Int. J. Syst. Evol. Microbiol.">
        <title>The Global Catalogue of Microorganisms (GCM) 10K type strain sequencing project: providing services to taxonomists for standard genome sequencing and annotation.</title>
        <authorList>
            <consortium name="The Broad Institute Genomics Platform"/>
            <consortium name="The Broad Institute Genome Sequencing Center for Infectious Disease"/>
            <person name="Wu L."/>
            <person name="Ma J."/>
        </authorList>
    </citation>
    <scope>NUCLEOTIDE SEQUENCE [LARGE SCALE GENOMIC DNA]</scope>
    <source>
        <strain evidence="3">CCUG 49560</strain>
    </source>
</reference>
<feature type="chain" id="PRO_5045534871" evidence="1">
    <location>
        <begin position="31"/>
        <end position="134"/>
    </location>
</feature>
<gene>
    <name evidence="2" type="ORF">ACFO8L_21385</name>
</gene>
<proteinExistence type="predicted"/>